<dbReference type="OrthoDB" id="301994at2759"/>
<sequence length="84" mass="9937">MIQIQLIEIGIVLLVACLTFFLLGYQWAEQEQKLNYDSLGSEDDDSQLEQQIRDYKQREVQYQKQIQELKRQIGMANNKKNSDL</sequence>
<evidence type="ECO:0000313" key="4">
    <source>
        <dbReference type="Proteomes" id="UP000683925"/>
    </source>
</evidence>
<comment type="caution">
    <text evidence="3">The sequence shown here is derived from an EMBL/GenBank/DDBJ whole genome shotgun (WGS) entry which is preliminary data.</text>
</comment>
<keyword evidence="2" id="KW-1133">Transmembrane helix</keyword>
<gene>
    <name evidence="3" type="ORF">POCTA_138.1.T0080208</name>
</gene>
<name>A0A8S1SCE3_PAROT</name>
<keyword evidence="1" id="KW-0175">Coiled coil</keyword>
<dbReference type="OMA" id="IQIQLIE"/>
<accession>A0A8S1SCE3</accession>
<evidence type="ECO:0000313" key="3">
    <source>
        <dbReference type="EMBL" id="CAD8137137.1"/>
    </source>
</evidence>
<organism evidence="3 4">
    <name type="scientific">Paramecium octaurelia</name>
    <dbReference type="NCBI Taxonomy" id="43137"/>
    <lineage>
        <taxon>Eukaryota</taxon>
        <taxon>Sar</taxon>
        <taxon>Alveolata</taxon>
        <taxon>Ciliophora</taxon>
        <taxon>Intramacronucleata</taxon>
        <taxon>Oligohymenophorea</taxon>
        <taxon>Peniculida</taxon>
        <taxon>Parameciidae</taxon>
        <taxon>Paramecium</taxon>
    </lineage>
</organism>
<dbReference type="EMBL" id="CAJJDP010000007">
    <property type="protein sequence ID" value="CAD8137137.1"/>
    <property type="molecule type" value="Genomic_DNA"/>
</dbReference>
<reference evidence="3" key="1">
    <citation type="submission" date="2021-01" db="EMBL/GenBank/DDBJ databases">
        <authorList>
            <consortium name="Genoscope - CEA"/>
            <person name="William W."/>
        </authorList>
    </citation>
    <scope>NUCLEOTIDE SEQUENCE</scope>
</reference>
<evidence type="ECO:0000256" key="1">
    <source>
        <dbReference type="SAM" id="Coils"/>
    </source>
</evidence>
<dbReference type="Proteomes" id="UP000683925">
    <property type="component" value="Unassembled WGS sequence"/>
</dbReference>
<keyword evidence="2" id="KW-0812">Transmembrane</keyword>
<keyword evidence="2" id="KW-0472">Membrane</keyword>
<dbReference type="AlphaFoldDB" id="A0A8S1SCE3"/>
<evidence type="ECO:0000256" key="2">
    <source>
        <dbReference type="SAM" id="Phobius"/>
    </source>
</evidence>
<feature type="coiled-coil region" evidence="1">
    <location>
        <begin position="45"/>
        <end position="79"/>
    </location>
</feature>
<protein>
    <submittedName>
        <fullName evidence="3">Uncharacterized protein</fullName>
    </submittedName>
</protein>
<proteinExistence type="predicted"/>
<keyword evidence="4" id="KW-1185">Reference proteome</keyword>
<feature type="transmembrane region" description="Helical" evidence="2">
    <location>
        <begin position="6"/>
        <end position="25"/>
    </location>
</feature>